<evidence type="ECO:0000313" key="5">
    <source>
        <dbReference type="Proteomes" id="UP000772618"/>
    </source>
</evidence>
<feature type="domain" description="Response regulatory" evidence="3">
    <location>
        <begin position="4"/>
        <end position="117"/>
    </location>
</feature>
<proteinExistence type="predicted"/>
<accession>A0ABS5VTW1</accession>
<comment type="caution">
    <text evidence="4">The sequence shown here is derived from an EMBL/GenBank/DDBJ whole genome shotgun (WGS) entry which is preliminary data.</text>
</comment>
<dbReference type="InterPro" id="IPR011006">
    <property type="entry name" value="CheY-like_superfamily"/>
</dbReference>
<evidence type="ECO:0000256" key="2">
    <source>
        <dbReference type="PROSITE-ProRule" id="PRU00169"/>
    </source>
</evidence>
<name>A0ABS5VTW1_9BACT</name>
<evidence type="ECO:0000313" key="4">
    <source>
        <dbReference type="EMBL" id="MBT1703426.1"/>
    </source>
</evidence>
<keyword evidence="1 2" id="KW-0597">Phosphoprotein</keyword>
<dbReference type="PANTHER" id="PTHR44591:SF3">
    <property type="entry name" value="RESPONSE REGULATORY DOMAIN-CONTAINING PROTEIN"/>
    <property type="match status" value="1"/>
</dbReference>
<gene>
    <name evidence="4" type="ORF">KK060_09060</name>
</gene>
<dbReference type="PANTHER" id="PTHR44591">
    <property type="entry name" value="STRESS RESPONSE REGULATOR PROTEIN 1"/>
    <property type="match status" value="1"/>
</dbReference>
<dbReference type="Gene3D" id="3.40.50.2300">
    <property type="match status" value="1"/>
</dbReference>
<protein>
    <submittedName>
        <fullName evidence="4">Response regulator</fullName>
    </submittedName>
</protein>
<organism evidence="4 5">
    <name type="scientific">Chryseosolibacter indicus</name>
    <dbReference type="NCBI Taxonomy" id="2782351"/>
    <lineage>
        <taxon>Bacteria</taxon>
        <taxon>Pseudomonadati</taxon>
        <taxon>Bacteroidota</taxon>
        <taxon>Cytophagia</taxon>
        <taxon>Cytophagales</taxon>
        <taxon>Chryseotaleaceae</taxon>
        <taxon>Chryseosolibacter</taxon>
    </lineage>
</organism>
<dbReference type="SUPFAM" id="SSF52172">
    <property type="entry name" value="CheY-like"/>
    <property type="match status" value="1"/>
</dbReference>
<feature type="modified residue" description="4-aspartylphosphate" evidence="2">
    <location>
        <position position="52"/>
    </location>
</feature>
<reference evidence="4 5" key="1">
    <citation type="submission" date="2021-05" db="EMBL/GenBank/DDBJ databases">
        <title>A Polyphasic approach of four new species of the genus Ohtaekwangia: Ohtaekwangia histidinii sp. nov., Ohtaekwangia cretensis sp. nov., Ohtaekwangia indiensis sp. nov., Ohtaekwangia reichenbachii sp. nov. from diverse environment.</title>
        <authorList>
            <person name="Octaviana S."/>
        </authorList>
    </citation>
    <scope>NUCLEOTIDE SEQUENCE [LARGE SCALE GENOMIC DNA]</scope>
    <source>
        <strain evidence="4 5">PWU20</strain>
    </source>
</reference>
<dbReference type="RefSeq" id="WP_254153389.1">
    <property type="nucleotide sequence ID" value="NZ_JAHESD010000015.1"/>
</dbReference>
<dbReference type="InterPro" id="IPR050595">
    <property type="entry name" value="Bact_response_regulator"/>
</dbReference>
<dbReference type="Proteomes" id="UP000772618">
    <property type="component" value="Unassembled WGS sequence"/>
</dbReference>
<dbReference type="InterPro" id="IPR001789">
    <property type="entry name" value="Sig_transdc_resp-reg_receiver"/>
</dbReference>
<sequence length="121" mass="13289">MAKKILVAEDNSDSLIILQNILTSAGYKVEAISAGYNIVENRLDLPDLFILDKNMPTIDGLALCKYLRLKPETNKIPIILISGNQDLEVKAKEAGANEFLSKPFSVTQLLMLISKQLNATA</sequence>
<evidence type="ECO:0000256" key="1">
    <source>
        <dbReference type="ARBA" id="ARBA00022553"/>
    </source>
</evidence>
<dbReference type="EMBL" id="JAHESD010000015">
    <property type="protein sequence ID" value="MBT1703426.1"/>
    <property type="molecule type" value="Genomic_DNA"/>
</dbReference>
<evidence type="ECO:0000259" key="3">
    <source>
        <dbReference type="PROSITE" id="PS50110"/>
    </source>
</evidence>
<dbReference type="PROSITE" id="PS50110">
    <property type="entry name" value="RESPONSE_REGULATORY"/>
    <property type="match status" value="1"/>
</dbReference>
<keyword evidence="5" id="KW-1185">Reference proteome</keyword>
<dbReference type="Pfam" id="PF00072">
    <property type="entry name" value="Response_reg"/>
    <property type="match status" value="1"/>
</dbReference>
<dbReference type="SMART" id="SM00448">
    <property type="entry name" value="REC"/>
    <property type="match status" value="1"/>
</dbReference>